<dbReference type="CDD" id="cd00616">
    <property type="entry name" value="AHBA_syn"/>
    <property type="match status" value="1"/>
</dbReference>
<dbReference type="InterPro" id="IPR000653">
    <property type="entry name" value="DegT/StrS_aminotransferase"/>
</dbReference>
<dbReference type="GO" id="GO:0008483">
    <property type="term" value="F:transaminase activity"/>
    <property type="evidence" value="ECO:0007669"/>
    <property type="project" value="UniProtKB-KW"/>
</dbReference>
<evidence type="ECO:0000313" key="4">
    <source>
        <dbReference type="EMBL" id="MEQ6292387.1"/>
    </source>
</evidence>
<proteinExistence type="inferred from homology"/>
<protein>
    <submittedName>
        <fullName evidence="4">DegT/DnrJ/EryC1/StrS family aminotransferase</fullName>
        <ecNumber evidence="4">2.6.1.-</ecNumber>
    </submittedName>
</protein>
<accession>A0ABV1M845</accession>
<dbReference type="EMBL" id="JBEFLD010000010">
    <property type="protein sequence ID" value="MEQ6292387.1"/>
    <property type="molecule type" value="Genomic_DNA"/>
</dbReference>
<comment type="similarity">
    <text evidence="2 3">Belongs to the DegT/DnrJ/EryC1 family.</text>
</comment>
<dbReference type="PANTHER" id="PTHR30244:SF36">
    <property type="entry name" value="3-OXO-GLUCOSE-6-PHOSPHATE:GLUTAMATE AMINOTRANSFERASE"/>
    <property type="match status" value="1"/>
</dbReference>
<dbReference type="Gene3D" id="3.90.1150.10">
    <property type="entry name" value="Aspartate Aminotransferase, domain 1"/>
    <property type="match status" value="1"/>
</dbReference>
<keyword evidence="4" id="KW-0808">Transferase</keyword>
<dbReference type="PIRSF" id="PIRSF000390">
    <property type="entry name" value="PLP_StrS"/>
    <property type="match status" value="1"/>
</dbReference>
<name>A0ABV1M845_9NEIS</name>
<dbReference type="InterPro" id="IPR015421">
    <property type="entry name" value="PyrdxlP-dep_Trfase_major"/>
</dbReference>
<dbReference type="Gene3D" id="3.40.640.10">
    <property type="entry name" value="Type I PLP-dependent aspartate aminotransferase-like (Major domain)"/>
    <property type="match status" value="1"/>
</dbReference>
<gene>
    <name evidence="4" type="ORF">ABNW52_17385</name>
</gene>
<evidence type="ECO:0000256" key="1">
    <source>
        <dbReference type="ARBA" id="ARBA00022898"/>
    </source>
</evidence>
<dbReference type="InterPro" id="IPR015422">
    <property type="entry name" value="PyrdxlP-dep_Trfase_small"/>
</dbReference>
<reference evidence="4" key="1">
    <citation type="submission" date="2024-06" db="EMBL/GenBank/DDBJ databases">
        <title>Genome sequence of Vogesella sp. MAHUQ-64.</title>
        <authorList>
            <person name="Huq M.A."/>
        </authorList>
    </citation>
    <scope>NUCLEOTIDE SEQUENCE</scope>
    <source>
        <strain evidence="4">MAHUQ-64</strain>
    </source>
</reference>
<keyword evidence="1 3" id="KW-0663">Pyridoxal phosphate</keyword>
<dbReference type="RefSeq" id="WP_349590583.1">
    <property type="nucleotide sequence ID" value="NZ_JBEFLD010000010.1"/>
</dbReference>
<dbReference type="EC" id="2.6.1.-" evidence="4"/>
<organism evidence="4 5">
    <name type="scientific">Vogesella oryzagri</name>
    <dbReference type="NCBI Taxonomy" id="3160864"/>
    <lineage>
        <taxon>Bacteria</taxon>
        <taxon>Pseudomonadati</taxon>
        <taxon>Pseudomonadota</taxon>
        <taxon>Betaproteobacteria</taxon>
        <taxon>Neisseriales</taxon>
        <taxon>Chromobacteriaceae</taxon>
        <taxon>Vogesella</taxon>
    </lineage>
</organism>
<dbReference type="Pfam" id="PF01041">
    <property type="entry name" value="DegT_DnrJ_EryC1"/>
    <property type="match status" value="1"/>
</dbReference>
<evidence type="ECO:0000256" key="2">
    <source>
        <dbReference type="ARBA" id="ARBA00037999"/>
    </source>
</evidence>
<evidence type="ECO:0000313" key="5">
    <source>
        <dbReference type="Proteomes" id="UP001433638"/>
    </source>
</evidence>
<keyword evidence="4" id="KW-0032">Aminotransferase</keyword>
<evidence type="ECO:0000256" key="3">
    <source>
        <dbReference type="RuleBase" id="RU004508"/>
    </source>
</evidence>
<dbReference type="PANTHER" id="PTHR30244">
    <property type="entry name" value="TRANSAMINASE"/>
    <property type="match status" value="1"/>
</dbReference>
<dbReference type="SUPFAM" id="SSF53383">
    <property type="entry name" value="PLP-dependent transferases"/>
    <property type="match status" value="1"/>
</dbReference>
<dbReference type="InterPro" id="IPR015424">
    <property type="entry name" value="PyrdxlP-dep_Trfase"/>
</dbReference>
<sequence>MINFLDLKAINLQYADELKAAFAKVLDSGWYILGEEVKAFEEEFAAYCGATHAVGVSNGLDALHLILRAYGIGQGDEVIVPANTYIATWLAVTYAGATPIPVEPCVDTFNIDPACIAEAITPRTRAILVVHLYGQPADMDPIMALAEKHDLKVIEDAAQAHGACYKGRRVGTLGHAAGFSFYPGKNLGALGDAGAVTTNDAKLADKVRVLANYGSRVKYHNEVSGFNCRLDELQAAFLRVKLQHLDQETVRRRDVAARYFTGLQGCDLMLPQVPAQIEAAWHLFVVRSTQRTVLQQALAERGIGTMIHYPVAPHLQPAYAWLGLNRGAFPLSERLHDQVLSLPMGPTLSNTEVEQVIAAVRAELT</sequence>
<comment type="caution">
    <text evidence="4">The sequence shown here is derived from an EMBL/GenBank/DDBJ whole genome shotgun (WGS) entry which is preliminary data.</text>
</comment>
<keyword evidence="5" id="KW-1185">Reference proteome</keyword>
<dbReference type="Proteomes" id="UP001433638">
    <property type="component" value="Unassembled WGS sequence"/>
</dbReference>